<evidence type="ECO:0000259" key="1">
    <source>
        <dbReference type="Pfam" id="PF00027"/>
    </source>
</evidence>
<sequence length="195" mass="23021">MATYPNFTQYLIEKFDLSESNVYLIHELIKEKYISSEGFLLKPGEICKHTFFVESGLLRLYSLSENGKEHIIQFAAENWLLSDRDSVFFREPSKFYIEAIENSLLIPLDEYLIKKIEELSSNFRKNNEILLHNHIRHLNQRINLLLSASAKIRYLEFIKLYPDLQFRVPQWMVASYLGITPESLSRVRRDLANKS</sequence>
<dbReference type="InterPro" id="IPR014710">
    <property type="entry name" value="RmlC-like_jellyroll"/>
</dbReference>
<keyword evidence="3" id="KW-1185">Reference proteome</keyword>
<dbReference type="Proteomes" id="UP001155280">
    <property type="component" value="Unassembled WGS sequence"/>
</dbReference>
<comment type="caution">
    <text evidence="2">The sequence shown here is derived from an EMBL/GenBank/DDBJ whole genome shotgun (WGS) entry which is preliminary data.</text>
</comment>
<feature type="domain" description="Cyclic nucleotide-binding" evidence="1">
    <location>
        <begin position="38"/>
        <end position="107"/>
    </location>
</feature>
<organism evidence="2 3">
    <name type="scientific">Christiangramia oceanisediminis</name>
    <dbReference type="NCBI Taxonomy" id="2920386"/>
    <lineage>
        <taxon>Bacteria</taxon>
        <taxon>Pseudomonadati</taxon>
        <taxon>Bacteroidota</taxon>
        <taxon>Flavobacteriia</taxon>
        <taxon>Flavobacteriales</taxon>
        <taxon>Flavobacteriaceae</taxon>
        <taxon>Christiangramia</taxon>
    </lineage>
</organism>
<proteinExistence type="predicted"/>
<dbReference type="InterPro" id="IPR000595">
    <property type="entry name" value="cNMP-bd_dom"/>
</dbReference>
<evidence type="ECO:0000313" key="3">
    <source>
        <dbReference type="Proteomes" id="UP001155280"/>
    </source>
</evidence>
<name>A0A9X2KYX1_9FLAO</name>
<accession>A0A9X2KYX1</accession>
<dbReference type="EMBL" id="JANCNS010000003">
    <property type="protein sequence ID" value="MCP9200802.1"/>
    <property type="molecule type" value="Genomic_DNA"/>
</dbReference>
<dbReference type="AlphaFoldDB" id="A0A9X2KYX1"/>
<dbReference type="InterPro" id="IPR018490">
    <property type="entry name" value="cNMP-bd_dom_sf"/>
</dbReference>
<dbReference type="RefSeq" id="WP_241552473.1">
    <property type="nucleotide sequence ID" value="NZ_JANCNS010000003.1"/>
</dbReference>
<reference evidence="2" key="1">
    <citation type="submission" date="2022-07" db="EMBL/GenBank/DDBJ databases">
        <title>Gramela sediminis sp. nov., isolated from deep-sea sediment of the Indian Ocean.</title>
        <authorList>
            <person name="Shi H."/>
        </authorList>
    </citation>
    <scope>NUCLEOTIDE SEQUENCE</scope>
    <source>
        <strain evidence="2">GC03-9</strain>
    </source>
</reference>
<gene>
    <name evidence="2" type="ORF">MKO06_12855</name>
</gene>
<protein>
    <submittedName>
        <fullName evidence="2">Crp/Fnr family transcriptional regulator</fullName>
    </submittedName>
</protein>
<evidence type="ECO:0000313" key="2">
    <source>
        <dbReference type="EMBL" id="MCP9200802.1"/>
    </source>
</evidence>
<dbReference type="SUPFAM" id="SSF51206">
    <property type="entry name" value="cAMP-binding domain-like"/>
    <property type="match status" value="1"/>
</dbReference>
<dbReference type="Gene3D" id="2.60.120.10">
    <property type="entry name" value="Jelly Rolls"/>
    <property type="match status" value="1"/>
</dbReference>
<dbReference type="Pfam" id="PF00027">
    <property type="entry name" value="cNMP_binding"/>
    <property type="match status" value="1"/>
</dbReference>